<dbReference type="PROSITE" id="PS50977">
    <property type="entry name" value="HTH_TETR_2"/>
    <property type="match status" value="1"/>
</dbReference>
<sequence length="209" mass="22199">MREPSGTRTGYHHGDLENALVAAATELAREGGPEAVVLREAARRVGVSPTAAYRHFANQADLLHAVKAKGQRRLARTMAGLAEGLGAQGGPRERFYRLGQGYVRFAVEEPGLYRTAFCHVSVAPLQGSREGGGDMSSAFDLLVGVLDELESAGVLRPGLREGAEFAAWSAVHGLAMLILDGSLAVLPEPALEQAIDRTLRMVITGLTVD</sequence>
<dbReference type="InterPro" id="IPR009057">
    <property type="entry name" value="Homeodomain-like_sf"/>
</dbReference>
<dbReference type="InterPro" id="IPR001647">
    <property type="entry name" value="HTH_TetR"/>
</dbReference>
<proteinExistence type="predicted"/>
<name>A0A7K0CAW1_9ACTN</name>
<comment type="caution">
    <text evidence="6">The sequence shown here is derived from an EMBL/GenBank/DDBJ whole genome shotgun (WGS) entry which is preliminary data.</text>
</comment>
<dbReference type="AlphaFoldDB" id="A0A7K0CAW1"/>
<evidence type="ECO:0000256" key="1">
    <source>
        <dbReference type="ARBA" id="ARBA00023015"/>
    </source>
</evidence>
<evidence type="ECO:0000256" key="2">
    <source>
        <dbReference type="ARBA" id="ARBA00023125"/>
    </source>
</evidence>
<dbReference type="PRINTS" id="PR00455">
    <property type="entry name" value="HTHTETR"/>
</dbReference>
<evidence type="ECO:0000313" key="7">
    <source>
        <dbReference type="Proteomes" id="UP000466345"/>
    </source>
</evidence>
<keyword evidence="2 4" id="KW-0238">DNA-binding</keyword>
<dbReference type="EMBL" id="WEGJ01000001">
    <property type="protein sequence ID" value="MQY10523.1"/>
    <property type="molecule type" value="Genomic_DNA"/>
</dbReference>
<dbReference type="SUPFAM" id="SSF46689">
    <property type="entry name" value="Homeodomain-like"/>
    <property type="match status" value="1"/>
</dbReference>
<keyword evidence="7" id="KW-1185">Reference proteome</keyword>
<dbReference type="Proteomes" id="UP000466345">
    <property type="component" value="Unassembled WGS sequence"/>
</dbReference>
<feature type="domain" description="HTH tetR-type" evidence="5">
    <location>
        <begin position="14"/>
        <end position="74"/>
    </location>
</feature>
<dbReference type="InterPro" id="IPR025996">
    <property type="entry name" value="MT1864/Rv1816-like_C"/>
</dbReference>
<dbReference type="Gene3D" id="1.10.357.10">
    <property type="entry name" value="Tetracycline Repressor, domain 2"/>
    <property type="match status" value="1"/>
</dbReference>
<keyword evidence="3" id="KW-0804">Transcription</keyword>
<dbReference type="InterPro" id="IPR050109">
    <property type="entry name" value="HTH-type_TetR-like_transc_reg"/>
</dbReference>
<evidence type="ECO:0000256" key="3">
    <source>
        <dbReference type="ARBA" id="ARBA00023163"/>
    </source>
</evidence>
<dbReference type="GO" id="GO:0003700">
    <property type="term" value="F:DNA-binding transcription factor activity"/>
    <property type="evidence" value="ECO:0007669"/>
    <property type="project" value="TreeGrafter"/>
</dbReference>
<evidence type="ECO:0000259" key="5">
    <source>
        <dbReference type="PROSITE" id="PS50977"/>
    </source>
</evidence>
<dbReference type="RefSeq" id="WP_153449781.1">
    <property type="nucleotide sequence ID" value="NZ_WEGJ01000001.1"/>
</dbReference>
<gene>
    <name evidence="6" type="ORF">SRB5_06310</name>
</gene>
<reference evidence="6 7" key="1">
    <citation type="submission" date="2019-10" db="EMBL/GenBank/DDBJ databases">
        <title>Streptomyces smaragdinus sp. nov. and Streptomyces fabii sp. nov., isolated from the gut of fungus growing-termite Macrotermes natalensis.</title>
        <authorList>
            <person name="Schwitalla J."/>
            <person name="Benndorf R."/>
            <person name="Martin K."/>
            <person name="De Beer W."/>
            <person name="Kaster A.-K."/>
            <person name="Vollmers J."/>
            <person name="Poulsen M."/>
            <person name="Beemelmanns C."/>
        </authorList>
    </citation>
    <scope>NUCLEOTIDE SEQUENCE [LARGE SCALE GENOMIC DNA]</scope>
    <source>
        <strain evidence="6 7">RB5</strain>
    </source>
</reference>
<evidence type="ECO:0000256" key="4">
    <source>
        <dbReference type="PROSITE-ProRule" id="PRU00335"/>
    </source>
</evidence>
<accession>A0A7K0CAW1</accession>
<keyword evidence="1" id="KW-0805">Transcription regulation</keyword>
<dbReference type="Pfam" id="PF00440">
    <property type="entry name" value="TetR_N"/>
    <property type="match status" value="1"/>
</dbReference>
<organism evidence="6 7">
    <name type="scientific">Streptomyces smaragdinus</name>
    <dbReference type="NCBI Taxonomy" id="2585196"/>
    <lineage>
        <taxon>Bacteria</taxon>
        <taxon>Bacillati</taxon>
        <taxon>Actinomycetota</taxon>
        <taxon>Actinomycetes</taxon>
        <taxon>Kitasatosporales</taxon>
        <taxon>Streptomycetaceae</taxon>
        <taxon>Streptomyces</taxon>
    </lineage>
</organism>
<dbReference type="PANTHER" id="PTHR30055">
    <property type="entry name" value="HTH-TYPE TRANSCRIPTIONAL REGULATOR RUTR"/>
    <property type="match status" value="1"/>
</dbReference>
<dbReference type="GO" id="GO:0000976">
    <property type="term" value="F:transcription cis-regulatory region binding"/>
    <property type="evidence" value="ECO:0007669"/>
    <property type="project" value="TreeGrafter"/>
</dbReference>
<feature type="DNA-binding region" description="H-T-H motif" evidence="4">
    <location>
        <begin position="37"/>
        <end position="56"/>
    </location>
</feature>
<dbReference type="OrthoDB" id="3173376at2"/>
<dbReference type="Pfam" id="PF13305">
    <property type="entry name" value="TetR_C_33"/>
    <property type="match status" value="1"/>
</dbReference>
<dbReference type="InterPro" id="IPR036271">
    <property type="entry name" value="Tet_transcr_reg_TetR-rel_C_sf"/>
</dbReference>
<protein>
    <recommendedName>
        <fullName evidence="5">HTH tetR-type domain-containing protein</fullName>
    </recommendedName>
</protein>
<dbReference type="PANTHER" id="PTHR30055:SF220">
    <property type="entry name" value="TETR-FAMILY REGULATORY PROTEIN"/>
    <property type="match status" value="1"/>
</dbReference>
<evidence type="ECO:0000313" key="6">
    <source>
        <dbReference type="EMBL" id="MQY10523.1"/>
    </source>
</evidence>
<dbReference type="SUPFAM" id="SSF48498">
    <property type="entry name" value="Tetracyclin repressor-like, C-terminal domain"/>
    <property type="match status" value="1"/>
</dbReference>